<keyword evidence="6" id="KW-0833">Ubl conjugation pathway</keyword>
<dbReference type="InterPro" id="IPR001841">
    <property type="entry name" value="Znf_RING"/>
</dbReference>
<dbReference type="Pfam" id="PF13639">
    <property type="entry name" value="zf-RING_2"/>
    <property type="match status" value="1"/>
</dbReference>
<sequence>MRNVWLNRGGFCSMFTGIRQNVEQEDANQQQFLDNLISQLLDEAQTNAKGPPPASERFIQSLPRVSVDSLSSDESCIICKENFHESQSAVTKMPCHHFFDRECLLPWLQLHNTCPMCRYTVETEEQVKEEEQEATRNWMYG</sequence>
<gene>
    <name evidence="10" type="ORF">K450DRAFT_230363</name>
</gene>
<dbReference type="Proteomes" id="UP001206595">
    <property type="component" value="Unassembled WGS sequence"/>
</dbReference>
<dbReference type="AlphaFoldDB" id="A0AAD5EEI8"/>
<keyword evidence="11" id="KW-1185">Reference proteome</keyword>
<evidence type="ECO:0000256" key="2">
    <source>
        <dbReference type="ARBA" id="ARBA00012483"/>
    </source>
</evidence>
<name>A0AAD5EEI8_UMBRA</name>
<dbReference type="EC" id="2.3.2.27" evidence="2"/>
<evidence type="ECO:0000313" key="11">
    <source>
        <dbReference type="Proteomes" id="UP001206595"/>
    </source>
</evidence>
<comment type="catalytic activity">
    <reaction evidence="1">
        <text>S-ubiquitinyl-[E2 ubiquitin-conjugating enzyme]-L-cysteine + [acceptor protein]-L-lysine = [E2 ubiquitin-conjugating enzyme]-L-cysteine + N(6)-ubiquitinyl-[acceptor protein]-L-lysine.</text>
        <dbReference type="EC" id="2.3.2.27"/>
    </reaction>
</comment>
<dbReference type="EMBL" id="MU620903">
    <property type="protein sequence ID" value="KAI8582009.1"/>
    <property type="molecule type" value="Genomic_DNA"/>
</dbReference>
<reference evidence="10" key="2">
    <citation type="journal article" date="2022" name="Proc. Natl. Acad. Sci. U.S.A.">
        <title>Diploid-dominant life cycles characterize the early evolution of Fungi.</title>
        <authorList>
            <person name="Amses K.R."/>
            <person name="Simmons D.R."/>
            <person name="Longcore J.E."/>
            <person name="Mondo S.J."/>
            <person name="Seto K."/>
            <person name="Jeronimo G.H."/>
            <person name="Bonds A.E."/>
            <person name="Quandt C.A."/>
            <person name="Davis W.J."/>
            <person name="Chang Y."/>
            <person name="Federici B.A."/>
            <person name="Kuo A."/>
            <person name="LaButti K."/>
            <person name="Pangilinan J."/>
            <person name="Andreopoulos W."/>
            <person name="Tritt A."/>
            <person name="Riley R."/>
            <person name="Hundley H."/>
            <person name="Johnson J."/>
            <person name="Lipzen A."/>
            <person name="Barry K."/>
            <person name="Lang B.F."/>
            <person name="Cuomo C.A."/>
            <person name="Buchler N.E."/>
            <person name="Grigoriev I.V."/>
            <person name="Spatafora J.W."/>
            <person name="Stajich J.E."/>
            <person name="James T.Y."/>
        </authorList>
    </citation>
    <scope>NUCLEOTIDE SEQUENCE</scope>
    <source>
        <strain evidence="10">AG</strain>
    </source>
</reference>
<evidence type="ECO:0000256" key="8">
    <source>
        <dbReference type="PROSITE-ProRule" id="PRU00175"/>
    </source>
</evidence>
<dbReference type="PANTHER" id="PTHR15710">
    <property type="entry name" value="E3 UBIQUITIN-PROTEIN LIGASE PRAJA"/>
    <property type="match status" value="1"/>
</dbReference>
<dbReference type="InterPro" id="IPR013083">
    <property type="entry name" value="Znf_RING/FYVE/PHD"/>
</dbReference>
<dbReference type="PANTHER" id="PTHR15710:SF243">
    <property type="entry name" value="E3 UBIQUITIN-PROTEIN LIGASE PRAJA-2 ISOFORM X1"/>
    <property type="match status" value="1"/>
</dbReference>
<dbReference type="RefSeq" id="XP_051447013.1">
    <property type="nucleotide sequence ID" value="XM_051587239.1"/>
</dbReference>
<evidence type="ECO:0000256" key="7">
    <source>
        <dbReference type="ARBA" id="ARBA00022833"/>
    </source>
</evidence>
<accession>A0AAD5EEI8</accession>
<proteinExistence type="predicted"/>
<comment type="caution">
    <text evidence="10">The sequence shown here is derived from an EMBL/GenBank/DDBJ whole genome shotgun (WGS) entry which is preliminary data.</text>
</comment>
<dbReference type="Gene3D" id="3.30.40.10">
    <property type="entry name" value="Zinc/RING finger domain, C3HC4 (zinc finger)"/>
    <property type="match status" value="1"/>
</dbReference>
<dbReference type="PROSITE" id="PS50089">
    <property type="entry name" value="ZF_RING_2"/>
    <property type="match status" value="1"/>
</dbReference>
<evidence type="ECO:0000256" key="6">
    <source>
        <dbReference type="ARBA" id="ARBA00022786"/>
    </source>
</evidence>
<keyword evidence="7" id="KW-0862">Zinc</keyword>
<evidence type="ECO:0000256" key="3">
    <source>
        <dbReference type="ARBA" id="ARBA00022679"/>
    </source>
</evidence>
<organism evidence="10 11">
    <name type="scientific">Umbelopsis ramanniana AG</name>
    <dbReference type="NCBI Taxonomy" id="1314678"/>
    <lineage>
        <taxon>Eukaryota</taxon>
        <taxon>Fungi</taxon>
        <taxon>Fungi incertae sedis</taxon>
        <taxon>Mucoromycota</taxon>
        <taxon>Mucoromycotina</taxon>
        <taxon>Umbelopsidomycetes</taxon>
        <taxon>Umbelopsidales</taxon>
        <taxon>Umbelopsidaceae</taxon>
        <taxon>Umbelopsis</taxon>
    </lineage>
</organism>
<protein>
    <recommendedName>
        <fullName evidence="2">RING-type E3 ubiquitin transferase</fullName>
        <ecNumber evidence="2">2.3.2.27</ecNumber>
    </recommendedName>
</protein>
<evidence type="ECO:0000313" key="10">
    <source>
        <dbReference type="EMBL" id="KAI8582009.1"/>
    </source>
</evidence>
<dbReference type="GO" id="GO:0061630">
    <property type="term" value="F:ubiquitin protein ligase activity"/>
    <property type="evidence" value="ECO:0007669"/>
    <property type="project" value="UniProtKB-EC"/>
</dbReference>
<keyword evidence="4" id="KW-0479">Metal-binding</keyword>
<reference evidence="10" key="1">
    <citation type="submission" date="2021-06" db="EMBL/GenBank/DDBJ databases">
        <authorList>
            <consortium name="DOE Joint Genome Institute"/>
            <person name="Mondo S.J."/>
            <person name="Amses K.R."/>
            <person name="Simmons D.R."/>
            <person name="Longcore J.E."/>
            <person name="Seto K."/>
            <person name="Alves G.H."/>
            <person name="Bonds A.E."/>
            <person name="Quandt C.A."/>
            <person name="Davis W.J."/>
            <person name="Chang Y."/>
            <person name="Letcher P.M."/>
            <person name="Powell M.J."/>
            <person name="Kuo A."/>
            <person name="Labutti K."/>
            <person name="Pangilinan J."/>
            <person name="Andreopoulos W."/>
            <person name="Tritt A."/>
            <person name="Riley R."/>
            <person name="Hundley H."/>
            <person name="Johnson J."/>
            <person name="Lipzen A."/>
            <person name="Barry K."/>
            <person name="Berbee M.L."/>
            <person name="Buchler N.E."/>
            <person name="Grigoriev I.V."/>
            <person name="Spatafora J.W."/>
            <person name="Stajich J.E."/>
            <person name="James T.Y."/>
        </authorList>
    </citation>
    <scope>NUCLEOTIDE SEQUENCE</scope>
    <source>
        <strain evidence="10">AG</strain>
    </source>
</reference>
<evidence type="ECO:0000256" key="5">
    <source>
        <dbReference type="ARBA" id="ARBA00022771"/>
    </source>
</evidence>
<evidence type="ECO:0000259" key="9">
    <source>
        <dbReference type="PROSITE" id="PS50089"/>
    </source>
</evidence>
<keyword evidence="5 8" id="KW-0863">Zinc-finger</keyword>
<dbReference type="SUPFAM" id="SSF57850">
    <property type="entry name" value="RING/U-box"/>
    <property type="match status" value="1"/>
</dbReference>
<keyword evidence="3" id="KW-0808">Transferase</keyword>
<dbReference type="SMART" id="SM00184">
    <property type="entry name" value="RING"/>
    <property type="match status" value="1"/>
</dbReference>
<dbReference type="FunFam" id="3.30.40.10:FF:000127">
    <property type="entry name" value="E3 ubiquitin-protein ligase RNF181"/>
    <property type="match status" value="1"/>
</dbReference>
<dbReference type="GO" id="GO:0016567">
    <property type="term" value="P:protein ubiquitination"/>
    <property type="evidence" value="ECO:0007669"/>
    <property type="project" value="TreeGrafter"/>
</dbReference>
<feature type="domain" description="RING-type" evidence="9">
    <location>
        <begin position="76"/>
        <end position="118"/>
    </location>
</feature>
<evidence type="ECO:0000256" key="1">
    <source>
        <dbReference type="ARBA" id="ARBA00000900"/>
    </source>
</evidence>
<dbReference type="GO" id="GO:0008270">
    <property type="term" value="F:zinc ion binding"/>
    <property type="evidence" value="ECO:0007669"/>
    <property type="project" value="UniProtKB-KW"/>
</dbReference>
<evidence type="ECO:0000256" key="4">
    <source>
        <dbReference type="ARBA" id="ARBA00022723"/>
    </source>
</evidence>
<dbReference type="GeneID" id="75912586"/>
<dbReference type="GO" id="GO:0005737">
    <property type="term" value="C:cytoplasm"/>
    <property type="evidence" value="ECO:0007669"/>
    <property type="project" value="TreeGrafter"/>
</dbReference>